<feature type="transmembrane region" description="Helical" evidence="1">
    <location>
        <begin position="54"/>
        <end position="75"/>
    </location>
</feature>
<reference evidence="3" key="1">
    <citation type="submission" date="2016-04" db="EMBL/GenBank/DDBJ databases">
        <title>Cephalotus genome sequencing.</title>
        <authorList>
            <person name="Fukushima K."/>
            <person name="Hasebe M."/>
            <person name="Fang X."/>
        </authorList>
    </citation>
    <scope>NUCLEOTIDE SEQUENCE [LARGE SCALE GENOMIC DNA]</scope>
    <source>
        <strain evidence="3">cv. St1</strain>
    </source>
</reference>
<keyword evidence="3" id="KW-1185">Reference proteome</keyword>
<comment type="caution">
    <text evidence="2">The sequence shown here is derived from an EMBL/GenBank/DDBJ whole genome shotgun (WGS) entry which is preliminary data.</text>
</comment>
<evidence type="ECO:0000313" key="2">
    <source>
        <dbReference type="EMBL" id="GAV70980.1"/>
    </source>
</evidence>
<dbReference type="InParanoid" id="A0A1Q3BSM9"/>
<dbReference type="EMBL" id="BDDD01000857">
    <property type="protein sequence ID" value="GAV70980.1"/>
    <property type="molecule type" value="Genomic_DNA"/>
</dbReference>
<protein>
    <submittedName>
        <fullName evidence="2">Uncharacterized protein</fullName>
    </submittedName>
</protein>
<evidence type="ECO:0000313" key="3">
    <source>
        <dbReference type="Proteomes" id="UP000187406"/>
    </source>
</evidence>
<name>A0A1Q3BSM9_CEPFO</name>
<gene>
    <name evidence="2" type="ORF">CFOL_v3_14475</name>
</gene>
<evidence type="ECO:0000256" key="1">
    <source>
        <dbReference type="SAM" id="Phobius"/>
    </source>
</evidence>
<sequence>MCNKCRLISLYNIGMMEATLRLRFSPPEATTLRIIASLKIHMLKLFHCSSIPPFSLLILWFIFDSLSISLPILLLSRSQALFLSKTSLSRFRFKNKRAFELSLEDISQLELVRMAR</sequence>
<dbReference type="AlphaFoldDB" id="A0A1Q3BSM9"/>
<keyword evidence="1" id="KW-0812">Transmembrane</keyword>
<accession>A0A1Q3BSM9</accession>
<dbReference type="Proteomes" id="UP000187406">
    <property type="component" value="Unassembled WGS sequence"/>
</dbReference>
<keyword evidence="1" id="KW-0472">Membrane</keyword>
<keyword evidence="1" id="KW-1133">Transmembrane helix</keyword>
<organism evidence="2 3">
    <name type="scientific">Cephalotus follicularis</name>
    <name type="common">Albany pitcher plant</name>
    <dbReference type="NCBI Taxonomy" id="3775"/>
    <lineage>
        <taxon>Eukaryota</taxon>
        <taxon>Viridiplantae</taxon>
        <taxon>Streptophyta</taxon>
        <taxon>Embryophyta</taxon>
        <taxon>Tracheophyta</taxon>
        <taxon>Spermatophyta</taxon>
        <taxon>Magnoliopsida</taxon>
        <taxon>eudicotyledons</taxon>
        <taxon>Gunneridae</taxon>
        <taxon>Pentapetalae</taxon>
        <taxon>rosids</taxon>
        <taxon>fabids</taxon>
        <taxon>Oxalidales</taxon>
        <taxon>Cephalotaceae</taxon>
        <taxon>Cephalotus</taxon>
    </lineage>
</organism>
<proteinExistence type="predicted"/>